<reference evidence="1 2" key="1">
    <citation type="journal article" date="2013" name="Curr. Biol.">
        <title>The Genome of the Foraminiferan Reticulomyxa filosa.</title>
        <authorList>
            <person name="Glockner G."/>
            <person name="Hulsmann N."/>
            <person name="Schleicher M."/>
            <person name="Noegel A.A."/>
            <person name="Eichinger L."/>
            <person name="Gallinger C."/>
            <person name="Pawlowski J."/>
            <person name="Sierra R."/>
            <person name="Euteneuer U."/>
            <person name="Pillet L."/>
            <person name="Moustafa A."/>
            <person name="Platzer M."/>
            <person name="Groth M."/>
            <person name="Szafranski K."/>
            <person name="Schliwa M."/>
        </authorList>
    </citation>
    <scope>NUCLEOTIDE SEQUENCE [LARGE SCALE GENOMIC DNA]</scope>
</reference>
<evidence type="ECO:0000313" key="2">
    <source>
        <dbReference type="Proteomes" id="UP000023152"/>
    </source>
</evidence>
<dbReference type="AlphaFoldDB" id="X6MIF2"/>
<keyword evidence="2" id="KW-1185">Reference proteome</keyword>
<dbReference type="EMBL" id="ASPP01020389">
    <property type="protein sequence ID" value="ETO13788.1"/>
    <property type="molecule type" value="Genomic_DNA"/>
</dbReference>
<proteinExistence type="predicted"/>
<sequence>MKKMLESLALRGHHKEGTQNVGPLKKVHVTCTNLHLRDCVDSILDLIMSTPFRRNAKMEEFSLAFHAIDEPSIEKILRAFICCPQPNLCHFGLVALTTMLESANYSLVSVAKFVALHPQLTNLSLNCFESIANYGRWGDLIRALANLPCLYHLSIGQLSCDNDLIVNSLIQLLEQNTNFIAINLRLLLNSFFSNQSGVLENIKKMVFFFMKSQDYLQSQIHSLRENLELIHRMPDSMIEEIISYAYNRGQAELILTNVLTEYIIDIELQFVKLKELKYRKCADVNRELLLTVHPGDSIGGFGVTLDDYTPGQ</sequence>
<gene>
    <name evidence="1" type="ORF">RFI_23580</name>
</gene>
<organism evidence="1 2">
    <name type="scientific">Reticulomyxa filosa</name>
    <dbReference type="NCBI Taxonomy" id="46433"/>
    <lineage>
        <taxon>Eukaryota</taxon>
        <taxon>Sar</taxon>
        <taxon>Rhizaria</taxon>
        <taxon>Retaria</taxon>
        <taxon>Foraminifera</taxon>
        <taxon>Monothalamids</taxon>
        <taxon>Reticulomyxidae</taxon>
        <taxon>Reticulomyxa</taxon>
    </lineage>
</organism>
<dbReference type="Proteomes" id="UP000023152">
    <property type="component" value="Unassembled WGS sequence"/>
</dbReference>
<protein>
    <submittedName>
        <fullName evidence="1">Uncharacterized protein</fullName>
    </submittedName>
</protein>
<accession>X6MIF2</accession>
<evidence type="ECO:0000313" key="1">
    <source>
        <dbReference type="EMBL" id="ETO13788.1"/>
    </source>
</evidence>
<comment type="caution">
    <text evidence="1">The sequence shown here is derived from an EMBL/GenBank/DDBJ whole genome shotgun (WGS) entry which is preliminary data.</text>
</comment>
<name>X6MIF2_RETFI</name>